<dbReference type="Pfam" id="PF00005">
    <property type="entry name" value="ABC_tran"/>
    <property type="match status" value="1"/>
</dbReference>
<dbReference type="PANTHER" id="PTHR43423">
    <property type="entry name" value="ABC TRANSPORTER I FAMILY MEMBER 17"/>
    <property type="match status" value="1"/>
</dbReference>
<keyword evidence="1" id="KW-0592">Phosphate transport</keyword>
<dbReference type="eggNOG" id="COG1117">
    <property type="taxonomic scope" value="Bacteria"/>
</dbReference>
<dbReference type="GO" id="GO:0005315">
    <property type="term" value="F:phosphate transmembrane transporter activity"/>
    <property type="evidence" value="ECO:0007669"/>
    <property type="project" value="InterPro"/>
</dbReference>
<dbReference type="Gene3D" id="3.40.50.300">
    <property type="entry name" value="P-loop containing nucleotide triphosphate hydrolases"/>
    <property type="match status" value="1"/>
</dbReference>
<dbReference type="SUPFAM" id="SSF52540">
    <property type="entry name" value="P-loop containing nucleoside triphosphate hydrolases"/>
    <property type="match status" value="1"/>
</dbReference>
<dbReference type="Proteomes" id="UP000008631">
    <property type="component" value="Chromosome"/>
</dbReference>
<organism evidence="6 7">
    <name type="scientific">Isosphaera pallida (strain ATCC 43644 / DSM 9630 / IS1B)</name>
    <dbReference type="NCBI Taxonomy" id="575540"/>
    <lineage>
        <taxon>Bacteria</taxon>
        <taxon>Pseudomonadati</taxon>
        <taxon>Planctomycetota</taxon>
        <taxon>Planctomycetia</taxon>
        <taxon>Isosphaerales</taxon>
        <taxon>Isosphaeraceae</taxon>
        <taxon>Isosphaera</taxon>
    </lineage>
</organism>
<protein>
    <submittedName>
        <fullName evidence="6">Phosphate ABC transporter ATP-binding protein, PhoT family</fullName>
        <ecNumber evidence="6">3.6.3.27</ecNumber>
    </submittedName>
</protein>
<dbReference type="GO" id="GO:0035435">
    <property type="term" value="P:phosphate ion transmembrane transport"/>
    <property type="evidence" value="ECO:0007669"/>
    <property type="project" value="InterPro"/>
</dbReference>
<dbReference type="GO" id="GO:0016887">
    <property type="term" value="F:ATP hydrolysis activity"/>
    <property type="evidence" value="ECO:0007669"/>
    <property type="project" value="InterPro"/>
</dbReference>
<keyword evidence="2" id="KW-0547">Nucleotide-binding</keyword>
<dbReference type="HOGENOM" id="CLU_000604_1_22_0"/>
<name>E8R4N0_ISOPI</name>
<dbReference type="GO" id="GO:0016020">
    <property type="term" value="C:membrane"/>
    <property type="evidence" value="ECO:0007669"/>
    <property type="project" value="InterPro"/>
</dbReference>
<evidence type="ECO:0000256" key="3">
    <source>
        <dbReference type="ARBA" id="ARBA00022840"/>
    </source>
</evidence>
<feature type="domain" description="ABC transporter" evidence="5">
    <location>
        <begin position="40"/>
        <end position="281"/>
    </location>
</feature>
<sequence length="297" mass="32486">MPSFNSESVAASSPSGLNAAPPASASSRPRSDSPVWSSLLTTHRVRIWHGRHLVVRDVNLAIPRERITALIGPSGCGKSTLLRAFNRLTDLTPLLRVEGTIQLEGRDIHDPTIRVDELRRRVGMIFPQPQPFSKSIFENVAWAIRLKGPVEHLEEKVEIALRRARLWDEVKDKLQSPAQALPPGPSQRLCLARALAVEPEALLLDEPCASLDPGATAQLEEALMDLKFKDGMTMVIVTHNLAQAKRISDLTACLALDDASPDPTRPTGLLVEAAATETIFTTPRDPRTEAYITGRVG</sequence>
<evidence type="ECO:0000256" key="1">
    <source>
        <dbReference type="ARBA" id="ARBA00022592"/>
    </source>
</evidence>
<dbReference type="KEGG" id="ipa:Isop_0024"/>
<dbReference type="InParanoid" id="E8R4N0"/>
<dbReference type="STRING" id="575540.Isop_0024"/>
<evidence type="ECO:0000259" key="5">
    <source>
        <dbReference type="PROSITE" id="PS50893"/>
    </source>
</evidence>
<reference evidence="6 7" key="1">
    <citation type="journal article" date="2011" name="Stand. Genomic Sci.">
        <title>Complete genome sequence of Isosphaera pallida type strain (IS1B).</title>
        <authorList>
            <consortium name="US DOE Joint Genome Institute (JGI-PGF)"/>
            <person name="Goker M."/>
            <person name="Cleland D."/>
            <person name="Saunders E."/>
            <person name="Lapidus A."/>
            <person name="Nolan M."/>
            <person name="Lucas S."/>
            <person name="Hammon N."/>
            <person name="Deshpande S."/>
            <person name="Cheng J.F."/>
            <person name="Tapia R."/>
            <person name="Han C."/>
            <person name="Goodwin L."/>
            <person name="Pitluck S."/>
            <person name="Liolios K."/>
            <person name="Pagani I."/>
            <person name="Ivanova N."/>
            <person name="Mavromatis K."/>
            <person name="Pati A."/>
            <person name="Chen A."/>
            <person name="Palaniappan K."/>
            <person name="Land M."/>
            <person name="Hauser L."/>
            <person name="Chang Y.J."/>
            <person name="Jeffries C.D."/>
            <person name="Detter J.C."/>
            <person name="Beck B."/>
            <person name="Woyke T."/>
            <person name="Bristow J."/>
            <person name="Eisen J.A."/>
            <person name="Markowitz V."/>
            <person name="Hugenholtz P."/>
            <person name="Kyrpides N.C."/>
            <person name="Klenk H.P."/>
        </authorList>
    </citation>
    <scope>NUCLEOTIDE SEQUENCE [LARGE SCALE GENOMIC DNA]</scope>
    <source>
        <strain evidence="7">ATCC 43644 / DSM 9630 / IS1B</strain>
    </source>
</reference>
<dbReference type="CDD" id="cd03260">
    <property type="entry name" value="ABC_PstB_phosphate_transporter"/>
    <property type="match status" value="1"/>
</dbReference>
<dbReference type="InterPro" id="IPR027417">
    <property type="entry name" value="P-loop_NTPase"/>
</dbReference>
<feature type="compositionally biased region" description="Low complexity" evidence="4">
    <location>
        <begin position="10"/>
        <end position="34"/>
    </location>
</feature>
<dbReference type="InterPro" id="IPR003439">
    <property type="entry name" value="ABC_transporter-like_ATP-bd"/>
</dbReference>
<dbReference type="EMBL" id="CP002353">
    <property type="protein sequence ID" value="ADV60621.1"/>
    <property type="molecule type" value="Genomic_DNA"/>
</dbReference>
<gene>
    <name evidence="6" type="ordered locus">Isop_0024</name>
</gene>
<keyword evidence="7" id="KW-1185">Reference proteome</keyword>
<proteinExistence type="predicted"/>
<dbReference type="SMART" id="SM00382">
    <property type="entry name" value="AAA"/>
    <property type="match status" value="1"/>
</dbReference>
<dbReference type="EC" id="3.6.3.27" evidence="6"/>
<keyword evidence="6" id="KW-0378">Hydrolase</keyword>
<dbReference type="PROSITE" id="PS50893">
    <property type="entry name" value="ABC_TRANSPORTER_2"/>
    <property type="match status" value="1"/>
</dbReference>
<evidence type="ECO:0000256" key="2">
    <source>
        <dbReference type="ARBA" id="ARBA00022741"/>
    </source>
</evidence>
<dbReference type="GO" id="GO:0005524">
    <property type="term" value="F:ATP binding"/>
    <property type="evidence" value="ECO:0007669"/>
    <property type="project" value="UniProtKB-KW"/>
</dbReference>
<evidence type="ECO:0000313" key="6">
    <source>
        <dbReference type="EMBL" id="ADV60621.1"/>
    </source>
</evidence>
<dbReference type="InterPro" id="IPR003593">
    <property type="entry name" value="AAA+_ATPase"/>
</dbReference>
<feature type="region of interest" description="Disordered" evidence="4">
    <location>
        <begin position="1"/>
        <end position="34"/>
    </location>
</feature>
<dbReference type="OrthoDB" id="9804199at2"/>
<keyword evidence="1" id="KW-0813">Transport</keyword>
<evidence type="ECO:0000256" key="4">
    <source>
        <dbReference type="SAM" id="MobiDB-lite"/>
    </source>
</evidence>
<evidence type="ECO:0000313" key="7">
    <source>
        <dbReference type="Proteomes" id="UP000008631"/>
    </source>
</evidence>
<dbReference type="PANTHER" id="PTHR43423:SF1">
    <property type="entry name" value="ABC TRANSPORTER I FAMILY MEMBER 17"/>
    <property type="match status" value="1"/>
</dbReference>
<dbReference type="RefSeq" id="WP_013562910.1">
    <property type="nucleotide sequence ID" value="NC_014962.1"/>
</dbReference>
<dbReference type="InterPro" id="IPR005670">
    <property type="entry name" value="PstB-like"/>
</dbReference>
<keyword evidence="3 6" id="KW-0067">ATP-binding</keyword>
<dbReference type="AlphaFoldDB" id="E8R4N0"/>
<accession>E8R4N0</accession>